<dbReference type="GO" id="GO:0008013">
    <property type="term" value="F:beta-catenin binding"/>
    <property type="evidence" value="ECO:0007669"/>
    <property type="project" value="InterPro"/>
</dbReference>
<keyword evidence="2" id="KW-0879">Wnt signaling pathway</keyword>
<feature type="region of interest" description="Disordered" evidence="3">
    <location>
        <begin position="1444"/>
        <end position="1506"/>
    </location>
</feature>
<dbReference type="InterPro" id="IPR000225">
    <property type="entry name" value="Armadillo"/>
</dbReference>
<dbReference type="GO" id="GO:0030877">
    <property type="term" value="C:beta-catenin destruction complex"/>
    <property type="evidence" value="ECO:0007669"/>
    <property type="project" value="TreeGrafter"/>
</dbReference>
<protein>
    <submittedName>
        <fullName evidence="4">Adenomatous polyposis coli protein</fullName>
    </submittedName>
</protein>
<accession>A0AA51NIH8</accession>
<dbReference type="PANTHER" id="PTHR12607:SF12">
    <property type="entry name" value="APC-LIKE, ISOFORM A-RELATED"/>
    <property type="match status" value="1"/>
</dbReference>
<dbReference type="Gene3D" id="1.25.10.10">
    <property type="entry name" value="Leucine-rich Repeat Variant"/>
    <property type="match status" value="1"/>
</dbReference>
<dbReference type="GO" id="GO:0005881">
    <property type="term" value="C:cytoplasmic microtubule"/>
    <property type="evidence" value="ECO:0007669"/>
    <property type="project" value="TreeGrafter"/>
</dbReference>
<dbReference type="GO" id="GO:0007399">
    <property type="term" value="P:nervous system development"/>
    <property type="evidence" value="ECO:0007669"/>
    <property type="project" value="TreeGrafter"/>
</dbReference>
<dbReference type="InterPro" id="IPR016024">
    <property type="entry name" value="ARM-type_fold"/>
</dbReference>
<evidence type="ECO:0000256" key="2">
    <source>
        <dbReference type="ARBA" id="ARBA00022687"/>
    </source>
</evidence>
<dbReference type="SMART" id="SM00185">
    <property type="entry name" value="ARM"/>
    <property type="match status" value="4"/>
</dbReference>
<reference evidence="4" key="1">
    <citation type="submission" date="2023-08" db="EMBL/GenBank/DDBJ databases">
        <title>Evolutionary dynamics of whole-body regeneration across planarian flatworms.</title>
        <authorList>
            <person name="Vila-Farre M."/>
            <person name="Rink J.C."/>
        </authorList>
    </citation>
    <scope>NUCLEOTIDE SEQUENCE</scope>
    <source>
        <strain evidence="4">18</strain>
    </source>
</reference>
<feature type="compositionally biased region" description="Basic and acidic residues" evidence="3">
    <location>
        <begin position="1101"/>
        <end position="1111"/>
    </location>
</feature>
<organism evidence="4">
    <name type="scientific">Cura pinguis</name>
    <dbReference type="NCBI Taxonomy" id="69521"/>
    <lineage>
        <taxon>Eukaryota</taxon>
        <taxon>Metazoa</taxon>
        <taxon>Spiralia</taxon>
        <taxon>Lophotrochozoa</taxon>
        <taxon>Platyhelminthes</taxon>
        <taxon>Rhabditophora</taxon>
        <taxon>Seriata</taxon>
        <taxon>Tricladida</taxon>
        <taxon>Continenticola</taxon>
        <taxon>Geoplanoidea</taxon>
        <taxon>Dugesiidae</taxon>
        <taxon>Cura</taxon>
    </lineage>
</organism>
<dbReference type="InterPro" id="IPR041257">
    <property type="entry name" value="APC_rep"/>
</dbReference>
<feature type="region of interest" description="Disordered" evidence="3">
    <location>
        <begin position="962"/>
        <end position="1032"/>
    </location>
</feature>
<dbReference type="GO" id="GO:0016477">
    <property type="term" value="P:cell migration"/>
    <property type="evidence" value="ECO:0007669"/>
    <property type="project" value="TreeGrafter"/>
</dbReference>
<dbReference type="InterPro" id="IPR026818">
    <property type="entry name" value="Apc_fam"/>
</dbReference>
<dbReference type="GO" id="GO:0007389">
    <property type="term" value="P:pattern specification process"/>
    <property type="evidence" value="ECO:0007669"/>
    <property type="project" value="TreeGrafter"/>
</dbReference>
<feature type="compositionally biased region" description="Low complexity" evidence="3">
    <location>
        <begin position="1008"/>
        <end position="1032"/>
    </location>
</feature>
<name>A0AA51NIH8_9PLAT</name>
<evidence type="ECO:0000313" key="4">
    <source>
        <dbReference type="EMBL" id="WMQ53820.1"/>
    </source>
</evidence>
<feature type="compositionally biased region" description="Low complexity" evidence="3">
    <location>
        <begin position="1480"/>
        <end position="1500"/>
    </location>
</feature>
<proteinExistence type="evidence at transcript level"/>
<dbReference type="GO" id="GO:0090090">
    <property type="term" value="P:negative regulation of canonical Wnt signaling pathway"/>
    <property type="evidence" value="ECO:0007669"/>
    <property type="project" value="TreeGrafter"/>
</dbReference>
<feature type="compositionally biased region" description="Polar residues" evidence="3">
    <location>
        <begin position="988"/>
        <end position="1007"/>
    </location>
</feature>
<evidence type="ECO:0000256" key="3">
    <source>
        <dbReference type="SAM" id="MobiDB-lite"/>
    </source>
</evidence>
<feature type="region of interest" description="Disordered" evidence="3">
    <location>
        <begin position="1747"/>
        <end position="1782"/>
    </location>
</feature>
<dbReference type="PANTHER" id="PTHR12607">
    <property type="entry name" value="ADENOMATOUS POLYPOSIS COLI PROTEIN FAMILY"/>
    <property type="match status" value="1"/>
</dbReference>
<dbReference type="EMBL" id="OR504527">
    <property type="protein sequence ID" value="WMQ53820.1"/>
    <property type="molecule type" value="mRNA"/>
</dbReference>
<evidence type="ECO:0000256" key="1">
    <source>
        <dbReference type="ARBA" id="ARBA00009051"/>
    </source>
</evidence>
<feature type="region of interest" description="Disordered" evidence="3">
    <location>
        <begin position="1386"/>
        <end position="1425"/>
    </location>
</feature>
<dbReference type="Pfam" id="PF00514">
    <property type="entry name" value="Arm"/>
    <property type="match status" value="1"/>
</dbReference>
<feature type="region of interest" description="Disordered" evidence="3">
    <location>
        <begin position="758"/>
        <end position="789"/>
    </location>
</feature>
<comment type="similarity">
    <text evidence="1">Belongs to the adenomatous polyposis coli (APC) family.</text>
</comment>
<dbReference type="SUPFAM" id="SSF48371">
    <property type="entry name" value="ARM repeat"/>
    <property type="match status" value="1"/>
</dbReference>
<dbReference type="GO" id="GO:0045295">
    <property type="term" value="F:gamma-catenin binding"/>
    <property type="evidence" value="ECO:0007669"/>
    <property type="project" value="TreeGrafter"/>
</dbReference>
<feature type="region of interest" description="Disordered" evidence="3">
    <location>
        <begin position="1249"/>
        <end position="1275"/>
    </location>
</feature>
<dbReference type="Pfam" id="PF18797">
    <property type="entry name" value="APC_rep"/>
    <property type="match status" value="1"/>
</dbReference>
<feature type="region of interest" description="Disordered" evidence="3">
    <location>
        <begin position="1097"/>
        <end position="1127"/>
    </location>
</feature>
<dbReference type="GO" id="GO:0001708">
    <property type="term" value="P:cell fate specification"/>
    <property type="evidence" value="ECO:0007669"/>
    <property type="project" value="TreeGrafter"/>
</dbReference>
<dbReference type="GO" id="GO:0016055">
    <property type="term" value="P:Wnt signaling pathway"/>
    <property type="evidence" value="ECO:0007669"/>
    <property type="project" value="UniProtKB-KW"/>
</dbReference>
<feature type="compositionally biased region" description="Polar residues" evidence="3">
    <location>
        <begin position="1264"/>
        <end position="1274"/>
    </location>
</feature>
<feature type="compositionally biased region" description="Polar residues" evidence="3">
    <location>
        <begin position="1453"/>
        <end position="1463"/>
    </location>
</feature>
<dbReference type="GO" id="GO:0007026">
    <property type="term" value="P:negative regulation of microtubule depolymerization"/>
    <property type="evidence" value="ECO:0007669"/>
    <property type="project" value="TreeGrafter"/>
</dbReference>
<dbReference type="GO" id="GO:0016342">
    <property type="term" value="C:catenin complex"/>
    <property type="evidence" value="ECO:0007669"/>
    <property type="project" value="TreeGrafter"/>
</dbReference>
<feature type="compositionally biased region" description="Polar residues" evidence="3">
    <location>
        <begin position="1397"/>
        <end position="1425"/>
    </location>
</feature>
<feature type="region of interest" description="Disordered" evidence="3">
    <location>
        <begin position="580"/>
        <end position="599"/>
    </location>
</feature>
<feature type="region of interest" description="Disordered" evidence="3">
    <location>
        <begin position="1570"/>
        <end position="1594"/>
    </location>
</feature>
<dbReference type="GO" id="GO:0008017">
    <property type="term" value="F:microtubule binding"/>
    <property type="evidence" value="ECO:0007669"/>
    <property type="project" value="TreeGrafter"/>
</dbReference>
<dbReference type="InterPro" id="IPR011989">
    <property type="entry name" value="ARM-like"/>
</dbReference>
<sequence length="1971" mass="217838">MSFNSYKKDFYTSPRHLSILRESPEDMFLNGERSEDVYVNFEDRSVINNSCSSFVKPLPPRPSKPPPPLPNSATTFIQPIHPPIPTRVSSNLVTMVTASTQTMNNAARVSCIEGNVPDILAFTLNNQTNLDNSMNLHSPSYQFSDGFAFVQKSSSDYDCMNNSELHYPQEDLTSNNVNFGSFITKYNNMMHDLVSWTIVNSNLDENSECDSQLDISRFELRRNAEKEFYQLLNDHIDVTMKEYYLSVFAAIQQIRNYCETLRVIAQYHNLTELNNYLDYEPGEATCNLMKMSFNENYRRIICSLGGLEALAQLIVINNSVLGDRANNYHLTVRRYACMALTNLTFGISENKALLCSIPPVLATLANFLSSFSEEVKQVAASVIRNLSWKADDDIKLRLREVNVSKVLTYESMKCGKESCLKSLLSALWNISAHSKENKIDICEVNGALAYFVDILNFKTIALVENSGGILRNVSSVIATSEIYRNILRQNNAFQILLKQLRSSSLTIVGNACGTLCNLSVDCQEDQQLLWDLGAVGMLKNLAHSKHRTISTGSAATLKNLLSARASLNIAEHTLINALKSNSTSSSNTPDSSPRILSPSPSLHVRKLNALESDIENILRNHQSVSISSDNKSTHDFYSMDSPLIYRQSLNNCITPNNPDSQMTTFNTNLSTIKRSGSDESMVSAHSDLTFDKANFQSINTKLKNASISLSKSGTQPGYLMSLSGYSNSSGHYDLTIEQCMKISNFSADVNGSNLSQERLGLDNNSNNNVLRKRNFHSYPDDYDSDNSEKPLDYSRQFGDTDEYMVYPTPIIPSHNDQNPVTTQNNVFRNIINIPPPTIKEKPKVYATEGTPVQCGSRMSPLSEEAIEDDVSNGFNPIPVLLEESCCYPVSKKPDLEKIEERATSEIRENYPSTFVSTDTSGLKLNKSVKFGSEPPHIIQDTPLMFSRSSSVGSLDSFETHSFHSSVQSEYSRRTSEVVSPSELPDSPGSETESKSPTKSINKTVLTKSRNSISPSYSSSLSMDDNNSSTGNGTNNAAILQECIQSGMPYSKQSEKLCKLMKNNDKYIDNCETAISYAIEGTPFNYSTKASSLSNISIPDPLDIKDPSDNSIKEQSSSSSDSEEQSELLSEIIQSAMPKGLNANTSLSIVHPPVNYIQTDGVSTSNTNCSTFITMSAMQYNSCYPAVVPHKSNKAQNENNSDVNLVKFPQFYYCDIDSPKQYGVEGTPSSLSQRDSICSETNLMIKVSSDIYSKPPGAPPKPPKRTTSTLSSVPEKSSIIHLREENVNANNEELHVYMTENTPADYSRASPVSHSLIVDTPLVCDYDKQVVKDIGVIQELKSNNDDRSSLSSLSIESAGMERTLLQQCISSAMPVPKLKQLTFCGRRTHSSENHTSKIKSQPQSDSIHNKGNNMNGDSYEMNSSSSNTKFLTDSNILINNGFDAQSKHRRIKSPTRSGIPTTCKSKLREPKKSFIPTPKQSVSANESVSSSKPGSEKSITSDTKSKSNCSLKSVLGYNSCLSSAKSNKKLLKLKSDQNNDSDKDYKTKSEQSINCSFLVNGFDVNQSGLAASKSDTENVSPTSNHDESQHSEISIDNNTYSIKDSIINDATKTNQADVLSETDTLELVEINELMDDDFLKDMSSSMEIDAAFCRNPILQDYGPGQFTDDDFTYDDFLETINEPPKSSNKSYEDLMKDGAQAVLASLNFMSNDENEQNSKGNTSSLTIIPQSGSSESLHLEINVSSSASSLNNYSQKKGPKIVKPSSDIKSSSPNPLGIRGGRKATTGIKIPTASKVSPKVSKPLTQVNIDKSSTYIKKTPQLNGPSMVSNKIKNQSLNTKVNNSTSKTNSNESINENFKNTTKITKPISIVNSNIMVNSLDQKPSNKNSKIPGLSSSVEFKINTQLKNEKQVKVQKKNVKIPRINENKDKIESFPINNNTIVSKLNECRNDDVSEGVWIIRNELCPDTVCIK</sequence>